<reference evidence="2" key="1">
    <citation type="submission" date="2022-11" db="UniProtKB">
        <authorList>
            <consortium name="WormBaseParasite"/>
        </authorList>
    </citation>
    <scope>IDENTIFICATION</scope>
</reference>
<evidence type="ECO:0000313" key="2">
    <source>
        <dbReference type="WBParaSite" id="nRc.2.0.1.t11956-RA"/>
    </source>
</evidence>
<evidence type="ECO:0000313" key="1">
    <source>
        <dbReference type="Proteomes" id="UP000887565"/>
    </source>
</evidence>
<dbReference type="OMA" id="DESRDQY"/>
<protein>
    <submittedName>
        <fullName evidence="2">HAT C-terminal dimerisation domain-containing protein</fullName>
    </submittedName>
</protein>
<dbReference type="AlphaFoldDB" id="A0A915IFF2"/>
<proteinExistence type="predicted"/>
<name>A0A915IFF2_ROMCU</name>
<dbReference type="Proteomes" id="UP000887565">
    <property type="component" value="Unplaced"/>
</dbReference>
<keyword evidence="1" id="KW-1185">Reference proteome</keyword>
<accession>A0A915IFF2</accession>
<dbReference type="WBParaSite" id="nRc.2.0.1.t11956-RA">
    <property type="protein sequence ID" value="nRc.2.0.1.t11956-RA"/>
    <property type="gene ID" value="nRc.2.0.1.g11956"/>
</dbReference>
<organism evidence="1 2">
    <name type="scientific">Romanomermis culicivorax</name>
    <name type="common">Nematode worm</name>
    <dbReference type="NCBI Taxonomy" id="13658"/>
    <lineage>
        <taxon>Eukaryota</taxon>
        <taxon>Metazoa</taxon>
        <taxon>Ecdysozoa</taxon>
        <taxon>Nematoda</taxon>
        <taxon>Enoplea</taxon>
        <taxon>Dorylaimia</taxon>
        <taxon>Mermithida</taxon>
        <taxon>Mermithoidea</taxon>
        <taxon>Mermithidae</taxon>
        <taxon>Romanomermis</taxon>
    </lineage>
</organism>
<sequence length="177" mass="20746">MDICLKILHESNRITSTIADESRDQYNLLLNIKLFKEVAEKFDESKDRLDDFWFEWTMKHKLFHLQSVVKSLLILSHSNATVESGFSINEDLLVENLHQRLIINQQLVYDYIKSEGGLLKLVVSEKMIKSVSGSRTRYQQYLEDERAKDVEKNLSNLKRKQVESEIKALEENKKKNG</sequence>